<organism evidence="3 4">
    <name type="scientific">Cirrhinus mrigala</name>
    <name type="common">Mrigala</name>
    <dbReference type="NCBI Taxonomy" id="683832"/>
    <lineage>
        <taxon>Eukaryota</taxon>
        <taxon>Metazoa</taxon>
        <taxon>Chordata</taxon>
        <taxon>Craniata</taxon>
        <taxon>Vertebrata</taxon>
        <taxon>Euteleostomi</taxon>
        <taxon>Actinopterygii</taxon>
        <taxon>Neopterygii</taxon>
        <taxon>Teleostei</taxon>
        <taxon>Ostariophysi</taxon>
        <taxon>Cypriniformes</taxon>
        <taxon>Cyprinidae</taxon>
        <taxon>Labeoninae</taxon>
        <taxon>Labeonini</taxon>
        <taxon>Cirrhinus</taxon>
    </lineage>
</organism>
<name>A0ABD0Q8V8_CIRMR</name>
<dbReference type="Proteomes" id="UP001529510">
    <property type="component" value="Unassembled WGS sequence"/>
</dbReference>
<keyword evidence="4" id="KW-1185">Reference proteome</keyword>
<dbReference type="Pfam" id="PF17982">
    <property type="entry name" value="C5HCH"/>
    <property type="match status" value="1"/>
</dbReference>
<reference evidence="3 4" key="1">
    <citation type="submission" date="2024-05" db="EMBL/GenBank/DDBJ databases">
        <title>Genome sequencing and assembly of Indian major carp, Cirrhinus mrigala (Hamilton, 1822).</title>
        <authorList>
            <person name="Mohindra V."/>
            <person name="Chowdhury L.M."/>
            <person name="Lal K."/>
            <person name="Jena J.K."/>
        </authorList>
    </citation>
    <scope>NUCLEOTIDE SEQUENCE [LARGE SCALE GENOMIC DNA]</scope>
    <source>
        <strain evidence="3">CM1030</strain>
        <tissue evidence="3">Blood</tissue>
    </source>
</reference>
<comment type="caution">
    <text evidence="3">The sequence shown here is derived from an EMBL/GenBank/DDBJ whole genome shotgun (WGS) entry which is preliminary data.</text>
</comment>
<evidence type="ECO:0000259" key="2">
    <source>
        <dbReference type="Pfam" id="PF17982"/>
    </source>
</evidence>
<gene>
    <name evidence="3" type="ORF">M9458_021742</name>
</gene>
<evidence type="ECO:0000313" key="4">
    <source>
        <dbReference type="Proteomes" id="UP001529510"/>
    </source>
</evidence>
<proteinExistence type="predicted"/>
<dbReference type="EMBL" id="JAMKFB020000010">
    <property type="protein sequence ID" value="KAL0182367.1"/>
    <property type="molecule type" value="Genomic_DNA"/>
</dbReference>
<evidence type="ECO:0000313" key="3">
    <source>
        <dbReference type="EMBL" id="KAL0182367.1"/>
    </source>
</evidence>
<accession>A0ABD0Q8V8</accession>
<protein>
    <recommendedName>
        <fullName evidence="2">NSD Cys-His rich domain-containing protein</fullName>
    </recommendedName>
</protein>
<feature type="region of interest" description="Disordered" evidence="1">
    <location>
        <begin position="37"/>
        <end position="84"/>
    </location>
</feature>
<dbReference type="InterPro" id="IPR041306">
    <property type="entry name" value="C5HCH"/>
</dbReference>
<feature type="domain" description="NSD Cys-His rich" evidence="2">
    <location>
        <begin position="1"/>
        <end position="45"/>
    </location>
</feature>
<evidence type="ECO:0000256" key="1">
    <source>
        <dbReference type="SAM" id="MobiDB-lite"/>
    </source>
</evidence>
<feature type="compositionally biased region" description="Acidic residues" evidence="1">
    <location>
        <begin position="63"/>
        <end position="84"/>
    </location>
</feature>
<sequence length="84" mass="9196">VCQRTAASFCHFCPASFCREHERGQLVVSALDNRPCCSNHDPQRPLGPQANPSQVTVKKEPLEPADEGDGNEEEEDDDDVGEGE</sequence>
<feature type="non-terminal residue" evidence="3">
    <location>
        <position position="1"/>
    </location>
</feature>
<dbReference type="AlphaFoldDB" id="A0ABD0Q8V8"/>